<protein>
    <submittedName>
        <fullName evidence="1">Uncharacterized protein</fullName>
    </submittedName>
</protein>
<reference evidence="1" key="1">
    <citation type="submission" date="2018-05" db="EMBL/GenBank/DDBJ databases">
        <authorList>
            <person name="Lanie J.A."/>
            <person name="Ng W.-L."/>
            <person name="Kazmierczak K.M."/>
            <person name="Andrzejewski T.M."/>
            <person name="Davidsen T.M."/>
            <person name="Wayne K.J."/>
            <person name="Tettelin H."/>
            <person name="Glass J.I."/>
            <person name="Rusch D."/>
            <person name="Podicherti R."/>
            <person name="Tsui H.-C.T."/>
            <person name="Winkler M.E."/>
        </authorList>
    </citation>
    <scope>NUCLEOTIDE SEQUENCE</scope>
</reference>
<sequence length="34" mass="4174">MLYYYCDLYFANNKYEKLKLSTSLTEFLLIFIPD</sequence>
<proteinExistence type="predicted"/>
<name>A0A381N7P2_9ZZZZ</name>
<dbReference type="AlphaFoldDB" id="A0A381N7P2"/>
<gene>
    <name evidence="1" type="ORF">METZ01_LOCUS3361</name>
</gene>
<accession>A0A381N7P2</accession>
<evidence type="ECO:0000313" key="1">
    <source>
        <dbReference type="EMBL" id="SUZ50507.1"/>
    </source>
</evidence>
<dbReference type="EMBL" id="UINC01000174">
    <property type="protein sequence ID" value="SUZ50507.1"/>
    <property type="molecule type" value="Genomic_DNA"/>
</dbReference>
<organism evidence="1">
    <name type="scientific">marine metagenome</name>
    <dbReference type="NCBI Taxonomy" id="408172"/>
    <lineage>
        <taxon>unclassified sequences</taxon>
        <taxon>metagenomes</taxon>
        <taxon>ecological metagenomes</taxon>
    </lineage>
</organism>